<proteinExistence type="predicted"/>
<dbReference type="InterPro" id="IPR058288">
    <property type="entry name" value="DUF7982"/>
</dbReference>
<evidence type="ECO:0000259" key="4">
    <source>
        <dbReference type="Pfam" id="PF25939"/>
    </source>
</evidence>
<feature type="region of interest" description="Disordered" evidence="2">
    <location>
        <begin position="293"/>
        <end position="312"/>
    </location>
</feature>
<evidence type="ECO:0000313" key="6">
    <source>
        <dbReference type="Proteomes" id="UP000324021"/>
    </source>
</evidence>
<keyword evidence="3" id="KW-1133">Transmembrane helix</keyword>
<keyword evidence="1" id="KW-0175">Coiled coil</keyword>
<feature type="domain" description="DUF7982" evidence="4">
    <location>
        <begin position="29"/>
        <end position="289"/>
    </location>
</feature>
<keyword evidence="3" id="KW-0472">Membrane</keyword>
<dbReference type="RefSeq" id="WP_149782399.1">
    <property type="nucleotide sequence ID" value="NZ_FMZP01000023.1"/>
</dbReference>
<dbReference type="AlphaFoldDB" id="A0A1G6UQ36"/>
<dbReference type="EMBL" id="FMZP01000023">
    <property type="protein sequence ID" value="SDD43452.1"/>
    <property type="molecule type" value="Genomic_DNA"/>
</dbReference>
<dbReference type="Pfam" id="PF25939">
    <property type="entry name" value="DUF7982"/>
    <property type="match status" value="1"/>
</dbReference>
<evidence type="ECO:0000256" key="3">
    <source>
        <dbReference type="SAM" id="Phobius"/>
    </source>
</evidence>
<organism evidence="5 6">
    <name type="scientific">Natrinema hispanicum</name>
    <dbReference type="NCBI Taxonomy" id="392421"/>
    <lineage>
        <taxon>Archaea</taxon>
        <taxon>Methanobacteriati</taxon>
        <taxon>Methanobacteriota</taxon>
        <taxon>Stenosarchaea group</taxon>
        <taxon>Halobacteria</taxon>
        <taxon>Halobacteriales</taxon>
        <taxon>Natrialbaceae</taxon>
        <taxon>Natrinema</taxon>
    </lineage>
</organism>
<feature type="compositionally biased region" description="Acidic residues" evidence="2">
    <location>
        <begin position="1"/>
        <end position="15"/>
    </location>
</feature>
<reference evidence="5 6" key="1">
    <citation type="submission" date="2016-10" db="EMBL/GenBank/DDBJ databases">
        <authorList>
            <person name="Varghese N."/>
            <person name="Submissions S."/>
        </authorList>
    </citation>
    <scope>NUCLEOTIDE SEQUENCE [LARGE SCALE GENOMIC DNA]</scope>
    <source>
        <strain evidence="5 6">CDM_1</strain>
    </source>
</reference>
<dbReference type="Proteomes" id="UP000324021">
    <property type="component" value="Unassembled WGS sequence"/>
</dbReference>
<feature type="coiled-coil region" evidence="1">
    <location>
        <begin position="27"/>
        <end position="54"/>
    </location>
</feature>
<evidence type="ECO:0000256" key="1">
    <source>
        <dbReference type="SAM" id="Coils"/>
    </source>
</evidence>
<gene>
    <name evidence="5" type="ORF">SAMN05192552_102310</name>
</gene>
<name>A0A1G6UQ36_9EURY</name>
<feature type="transmembrane region" description="Helical" evidence="3">
    <location>
        <begin position="83"/>
        <end position="101"/>
    </location>
</feature>
<protein>
    <recommendedName>
        <fullName evidence="4">DUF7982 domain-containing protein</fullName>
    </recommendedName>
</protein>
<accession>A0A1G6UQ36</accession>
<feature type="transmembrane region" description="Helical" evidence="3">
    <location>
        <begin position="60"/>
        <end position="77"/>
    </location>
</feature>
<keyword evidence="3" id="KW-0812">Transmembrane</keyword>
<feature type="region of interest" description="Disordered" evidence="2">
    <location>
        <begin position="1"/>
        <end position="24"/>
    </location>
</feature>
<evidence type="ECO:0000313" key="5">
    <source>
        <dbReference type="EMBL" id="SDD43452.1"/>
    </source>
</evidence>
<evidence type="ECO:0000256" key="2">
    <source>
        <dbReference type="SAM" id="MobiDB-lite"/>
    </source>
</evidence>
<sequence>MSTTDVDLDETTTDLDADRADGQDDDQLELAARTELLEAENERLRAEYARAKQSQYRRTAAGLALVGTCAALAAVLFPDGREVLFALASVGLFGGVLTYYLTPGTFVAADVGERIYAAMAANEAAIASELGLSDDRVYLPTDDASGARLYVPQQTTGELPTLDDLEGPILTDPEHRGLVLEPTGATLLEDFERALTDEFATAPAPLATQLADGLVEQFELTGSAEPDVDVASNRITVAIDNSAFGDLDRFDHPIVSFLAVGFVTGLERPIRLEVTPANERSDWLVTCRWEDIDDEGNTKDDSSNERGGVGSE</sequence>